<reference evidence="1 2" key="1">
    <citation type="submission" date="2020-06" db="EMBL/GenBank/DDBJ databases">
        <title>Altererythrobacter lutimaris sp. nov., a marine bacterium isolated from a tidal flat.</title>
        <authorList>
            <person name="Kim D."/>
            <person name="Yoo Y."/>
            <person name="Kim J.-J."/>
        </authorList>
    </citation>
    <scope>NUCLEOTIDE SEQUENCE [LARGE SCALE GENOMIC DNA]</scope>
    <source>
        <strain evidence="1 2">JGD-16</strain>
    </source>
</reference>
<evidence type="ECO:0000313" key="2">
    <source>
        <dbReference type="Proteomes" id="UP000546031"/>
    </source>
</evidence>
<dbReference type="AlphaFoldDB" id="A0A850H2Q7"/>
<organism evidence="1 2">
    <name type="scientific">Altererythrobacter lutimaris</name>
    <dbReference type="NCBI Taxonomy" id="2743979"/>
    <lineage>
        <taxon>Bacteria</taxon>
        <taxon>Pseudomonadati</taxon>
        <taxon>Pseudomonadota</taxon>
        <taxon>Alphaproteobacteria</taxon>
        <taxon>Sphingomonadales</taxon>
        <taxon>Erythrobacteraceae</taxon>
        <taxon>Altererythrobacter</taxon>
    </lineage>
</organism>
<accession>A0A850H2Q7</accession>
<keyword evidence="2" id="KW-1185">Reference proteome</keyword>
<gene>
    <name evidence="1" type="ORF">HUO12_00725</name>
</gene>
<dbReference type="RefSeq" id="WP_176271783.1">
    <property type="nucleotide sequence ID" value="NZ_JABWTA010000001.1"/>
</dbReference>
<evidence type="ECO:0000313" key="1">
    <source>
        <dbReference type="EMBL" id="NVE93414.1"/>
    </source>
</evidence>
<name>A0A850H2Q7_9SPHN</name>
<protein>
    <submittedName>
        <fullName evidence="1">Uncharacterized protein</fullName>
    </submittedName>
</protein>
<sequence>MYDQSFFQTKLGHASLASVSAMVLFVALATQMQFAPTLAMAADETADPVIAVELA</sequence>
<dbReference type="Proteomes" id="UP000546031">
    <property type="component" value="Unassembled WGS sequence"/>
</dbReference>
<comment type="caution">
    <text evidence="1">The sequence shown here is derived from an EMBL/GenBank/DDBJ whole genome shotgun (WGS) entry which is preliminary data.</text>
</comment>
<dbReference type="EMBL" id="JABWTA010000001">
    <property type="protein sequence ID" value="NVE93414.1"/>
    <property type="molecule type" value="Genomic_DNA"/>
</dbReference>
<proteinExistence type="predicted"/>